<keyword evidence="1" id="KW-1133">Transmembrane helix</keyword>
<dbReference type="EMBL" id="VUNC01000001">
    <property type="protein sequence ID" value="MST71844.1"/>
    <property type="molecule type" value="Genomic_DNA"/>
</dbReference>
<dbReference type="RefSeq" id="WP_154433587.1">
    <property type="nucleotide sequence ID" value="NZ_VUNC01000001.1"/>
</dbReference>
<feature type="transmembrane region" description="Helical" evidence="1">
    <location>
        <begin position="137"/>
        <end position="161"/>
    </location>
</feature>
<evidence type="ECO:0000313" key="2">
    <source>
        <dbReference type="EMBL" id="MST71844.1"/>
    </source>
</evidence>
<proteinExistence type="predicted"/>
<accession>A0A6N7XLJ9</accession>
<organism evidence="2 3">
    <name type="scientific">Olsenella porci</name>
    <dbReference type="NCBI Taxonomy" id="2652279"/>
    <lineage>
        <taxon>Bacteria</taxon>
        <taxon>Bacillati</taxon>
        <taxon>Actinomycetota</taxon>
        <taxon>Coriobacteriia</taxon>
        <taxon>Coriobacteriales</taxon>
        <taxon>Atopobiaceae</taxon>
        <taxon>Olsenella</taxon>
    </lineage>
</organism>
<sequence length="275" mass="27998">MTTRMTLLGALRSELIRLRRSSLVPLHLVLALGLGILAGWYFAATRTWDSLLGTDAFVQLLGAGAPLLAGISCGLSVDADREAGSCINLLGVPSRRLAIGARLISLLLLGIVSAAVATETFAILLTSAGRQLPPLRAMAQSVLGMGVGSVSLYLVFILAALRWGRDASIGLGAIGAGISVVSLGGLANGLVTGTLSGLLGASVAAFVPFAWPARLASLEVELAVAHMGERYAAALPGLVSAKSVVLGACLAVTLAFVALTLVLADRIELGGRHDG</sequence>
<protein>
    <submittedName>
        <fullName evidence="2">Lantibiotic ABC transporter permease</fullName>
    </submittedName>
</protein>
<dbReference type="Pfam" id="PF12730">
    <property type="entry name" value="ABC2_membrane_4"/>
    <property type="match status" value="1"/>
</dbReference>
<evidence type="ECO:0000256" key="1">
    <source>
        <dbReference type="SAM" id="Phobius"/>
    </source>
</evidence>
<keyword evidence="1" id="KW-0812">Transmembrane</keyword>
<feature type="transmembrane region" description="Helical" evidence="1">
    <location>
        <begin position="103"/>
        <end position="125"/>
    </location>
</feature>
<feature type="transmembrane region" description="Helical" evidence="1">
    <location>
        <begin position="21"/>
        <end position="43"/>
    </location>
</feature>
<reference evidence="2 3" key="1">
    <citation type="submission" date="2019-08" db="EMBL/GenBank/DDBJ databases">
        <title>In-depth cultivation of the pig gut microbiome towards novel bacterial diversity and tailored functional studies.</title>
        <authorList>
            <person name="Wylensek D."/>
            <person name="Hitch T.C.A."/>
            <person name="Clavel T."/>
        </authorList>
    </citation>
    <scope>NUCLEOTIDE SEQUENCE [LARGE SCALE GENOMIC DNA]</scope>
    <source>
        <strain evidence="2 3">CA-Schmier-601-WT-1</strain>
    </source>
</reference>
<name>A0A6N7XLJ9_9ACTN</name>
<dbReference type="InterPro" id="IPR022294">
    <property type="entry name" value="ABC-transptr_permeasesu"/>
</dbReference>
<comment type="caution">
    <text evidence="2">The sequence shown here is derived from an EMBL/GenBank/DDBJ whole genome shotgun (WGS) entry which is preliminary data.</text>
</comment>
<dbReference type="AlphaFoldDB" id="A0A6N7XLJ9"/>
<feature type="transmembrane region" description="Helical" evidence="1">
    <location>
        <begin position="244"/>
        <end position="264"/>
    </location>
</feature>
<gene>
    <name evidence="2" type="ORF">FYJ68_01795</name>
</gene>
<dbReference type="CDD" id="cd21808">
    <property type="entry name" value="ABC-2_lan_permease_MutG"/>
    <property type="match status" value="1"/>
</dbReference>
<feature type="transmembrane region" description="Helical" evidence="1">
    <location>
        <begin position="167"/>
        <end position="186"/>
    </location>
</feature>
<evidence type="ECO:0000313" key="3">
    <source>
        <dbReference type="Proteomes" id="UP000469325"/>
    </source>
</evidence>
<keyword evidence="1" id="KW-0472">Membrane</keyword>
<keyword evidence="3" id="KW-1185">Reference proteome</keyword>
<dbReference type="Proteomes" id="UP000469325">
    <property type="component" value="Unassembled WGS sequence"/>
</dbReference>